<dbReference type="Proteomes" id="UP001362999">
    <property type="component" value="Unassembled WGS sequence"/>
</dbReference>
<gene>
    <name evidence="2" type="ORF">R3P38DRAFT_3287812</name>
</gene>
<comment type="caution">
    <text evidence="2">The sequence shown here is derived from an EMBL/GenBank/DDBJ whole genome shotgun (WGS) entry which is preliminary data.</text>
</comment>
<proteinExistence type="predicted"/>
<feature type="region of interest" description="Disordered" evidence="1">
    <location>
        <begin position="1"/>
        <end position="63"/>
    </location>
</feature>
<sequence length="294" mass="31458">MSSPHSAPSSYNSLGYYQPPAAPSAPEIHSSSSPPSPGENGSLLSFHTDSHMSNADADDHSNAGSDDQSVVFLGIRHPSPSAWTVKVHGVILSAVFLDHPTMWSSLGVIQGLVGNPALVSLIGSAIGGSKTGLQFLPPRLAIHQDAAGEYSILPTFHHFLRQCLSNLGSLLLTALNNEPITYREFHCRALTFRVSAHALDQVAMDIPAPILFLFNNWSNSVRLFKTRAEAEGHLASAESILAVGLLFFAKLIVSTMLLREQSASTLLPGLATPWPCSLLRSSRRMSSPSTSKPT</sequence>
<feature type="compositionally biased region" description="Low complexity" evidence="1">
    <location>
        <begin position="24"/>
        <end position="33"/>
    </location>
</feature>
<protein>
    <submittedName>
        <fullName evidence="2">Uncharacterized protein</fullName>
    </submittedName>
</protein>
<dbReference type="AlphaFoldDB" id="A0AAV9ZYY2"/>
<accession>A0AAV9ZYY2</accession>
<organism evidence="2 3">
    <name type="scientific">Favolaschia claudopus</name>
    <dbReference type="NCBI Taxonomy" id="2862362"/>
    <lineage>
        <taxon>Eukaryota</taxon>
        <taxon>Fungi</taxon>
        <taxon>Dikarya</taxon>
        <taxon>Basidiomycota</taxon>
        <taxon>Agaricomycotina</taxon>
        <taxon>Agaricomycetes</taxon>
        <taxon>Agaricomycetidae</taxon>
        <taxon>Agaricales</taxon>
        <taxon>Marasmiineae</taxon>
        <taxon>Mycenaceae</taxon>
        <taxon>Favolaschia</taxon>
    </lineage>
</organism>
<keyword evidence="3" id="KW-1185">Reference proteome</keyword>
<name>A0AAV9ZYY2_9AGAR</name>
<evidence type="ECO:0000313" key="2">
    <source>
        <dbReference type="EMBL" id="KAK6996279.1"/>
    </source>
</evidence>
<reference evidence="2 3" key="1">
    <citation type="journal article" date="2024" name="J Genomics">
        <title>Draft genome sequencing and assembly of Favolaschia claudopus CIRM-BRFM 2984 isolated from oak limbs.</title>
        <authorList>
            <person name="Navarro D."/>
            <person name="Drula E."/>
            <person name="Chaduli D."/>
            <person name="Cazenave R."/>
            <person name="Ahrendt S."/>
            <person name="Wang J."/>
            <person name="Lipzen A."/>
            <person name="Daum C."/>
            <person name="Barry K."/>
            <person name="Grigoriev I.V."/>
            <person name="Favel A."/>
            <person name="Rosso M.N."/>
            <person name="Martin F."/>
        </authorList>
    </citation>
    <scope>NUCLEOTIDE SEQUENCE [LARGE SCALE GENOMIC DNA]</scope>
    <source>
        <strain evidence="2 3">CIRM-BRFM 2984</strain>
    </source>
</reference>
<feature type="compositionally biased region" description="Polar residues" evidence="1">
    <location>
        <begin position="42"/>
        <end position="53"/>
    </location>
</feature>
<evidence type="ECO:0000256" key="1">
    <source>
        <dbReference type="SAM" id="MobiDB-lite"/>
    </source>
</evidence>
<feature type="compositionally biased region" description="Low complexity" evidence="1">
    <location>
        <begin position="1"/>
        <end position="13"/>
    </location>
</feature>
<evidence type="ECO:0000313" key="3">
    <source>
        <dbReference type="Proteomes" id="UP001362999"/>
    </source>
</evidence>
<dbReference type="EMBL" id="JAWWNJ010000098">
    <property type="protein sequence ID" value="KAK6996279.1"/>
    <property type="molecule type" value="Genomic_DNA"/>
</dbReference>